<reference evidence="5 6" key="1">
    <citation type="journal article" date="2012" name="J. Bacteriol.">
        <title>Complete Genome Sequence of Helicobacter cinaedi Type Strain ATCC BAA-847.</title>
        <authorList>
            <person name="Miyoshi-Akiyama T."/>
            <person name="Takeshita N."/>
            <person name="Ohmagari N."/>
            <person name="Kirikae T."/>
        </authorList>
    </citation>
    <scope>NUCLEOTIDE SEQUENCE [LARGE SCALE GENOMIC DNA]</scope>
    <source>
        <strain evidence="5 6">ATCC BAA-847</strain>
    </source>
</reference>
<proteinExistence type="predicted"/>
<evidence type="ECO:0000256" key="3">
    <source>
        <dbReference type="ARBA" id="ARBA00023157"/>
    </source>
</evidence>
<dbReference type="Proteomes" id="UP000006036">
    <property type="component" value="Chromosome 1"/>
</dbReference>
<dbReference type="InterPro" id="IPR006597">
    <property type="entry name" value="Sel1-like"/>
</dbReference>
<dbReference type="EC" id="3.5.2.6" evidence="2"/>
<dbReference type="EMBL" id="AP012492">
    <property type="protein sequence ID" value="BAM33000.1"/>
    <property type="molecule type" value="Genomic_DNA"/>
</dbReference>
<dbReference type="GO" id="GO:0046677">
    <property type="term" value="P:response to antibiotic"/>
    <property type="evidence" value="ECO:0007669"/>
    <property type="project" value="UniProtKB-KW"/>
</dbReference>
<organism evidence="5 6">
    <name type="scientific">Helicobacter cinaedi CCUG 18818 = ATCC BAA-847</name>
    <dbReference type="NCBI Taxonomy" id="537971"/>
    <lineage>
        <taxon>Bacteria</taxon>
        <taxon>Pseudomonadati</taxon>
        <taxon>Campylobacterota</taxon>
        <taxon>Epsilonproteobacteria</taxon>
        <taxon>Campylobacterales</taxon>
        <taxon>Helicobacteraceae</taxon>
        <taxon>Helicobacter</taxon>
    </lineage>
</organism>
<accession>A0AAI8QHN7</accession>
<dbReference type="Pfam" id="PF08238">
    <property type="entry name" value="Sel1"/>
    <property type="match status" value="1"/>
</dbReference>
<dbReference type="SUPFAM" id="SSF81901">
    <property type="entry name" value="HCP-like"/>
    <property type="match status" value="1"/>
</dbReference>
<evidence type="ECO:0000256" key="4">
    <source>
        <dbReference type="ARBA" id="ARBA00023251"/>
    </source>
</evidence>
<comment type="catalytic activity">
    <reaction evidence="1">
        <text>a beta-lactam + H2O = a substituted beta-amino acid</text>
        <dbReference type="Rhea" id="RHEA:20401"/>
        <dbReference type="ChEBI" id="CHEBI:15377"/>
        <dbReference type="ChEBI" id="CHEBI:35627"/>
        <dbReference type="ChEBI" id="CHEBI:140347"/>
        <dbReference type="EC" id="3.5.2.6"/>
    </reaction>
</comment>
<keyword evidence="4" id="KW-0046">Antibiotic resistance</keyword>
<dbReference type="KEGG" id="hcb:HCBAA847_1780"/>
<dbReference type="GO" id="GO:0008800">
    <property type="term" value="F:beta-lactamase activity"/>
    <property type="evidence" value="ECO:0007669"/>
    <property type="project" value="UniProtKB-EC"/>
</dbReference>
<keyword evidence="3" id="KW-1015">Disulfide bond</keyword>
<dbReference type="Gene3D" id="1.25.40.10">
    <property type="entry name" value="Tetratricopeptide repeat domain"/>
    <property type="match status" value="1"/>
</dbReference>
<dbReference type="RefSeq" id="WP_014667155.1">
    <property type="nucleotide sequence ID" value="NC_020555.1"/>
</dbReference>
<evidence type="ECO:0000256" key="1">
    <source>
        <dbReference type="ARBA" id="ARBA00001526"/>
    </source>
</evidence>
<dbReference type="AlphaFoldDB" id="A0AAI8QHN7"/>
<evidence type="ECO:0000256" key="2">
    <source>
        <dbReference type="ARBA" id="ARBA00012865"/>
    </source>
</evidence>
<sequence>MGYAYCDGEGVRQDFAKAKELYGKACDLGNQFGCDDYKKLQQKGY</sequence>
<evidence type="ECO:0000313" key="6">
    <source>
        <dbReference type="Proteomes" id="UP000006036"/>
    </source>
</evidence>
<gene>
    <name evidence="5" type="ORF">HCBAA847_1780</name>
</gene>
<dbReference type="InterPro" id="IPR011990">
    <property type="entry name" value="TPR-like_helical_dom_sf"/>
</dbReference>
<protein>
    <recommendedName>
        <fullName evidence="2">beta-lactamase</fullName>
        <ecNumber evidence="2">3.5.2.6</ecNumber>
    </recommendedName>
</protein>
<evidence type="ECO:0000313" key="5">
    <source>
        <dbReference type="EMBL" id="BAM33000.1"/>
    </source>
</evidence>
<name>A0AAI8QHN7_9HELI</name>